<dbReference type="GeneID" id="8621520"/>
<proteinExistence type="predicted"/>
<dbReference type="EMBL" id="AAFI02000023">
    <property type="protein sequence ID" value="EAL68353.1"/>
    <property type="molecule type" value="Genomic_DNA"/>
</dbReference>
<gene>
    <name evidence="1" type="ORF">DDB_G0278361</name>
</gene>
<accession>Q54Y88</accession>
<dbReference type="AlphaFoldDB" id="Q54Y88"/>
<dbReference type="InParanoid" id="Q54Y88"/>
<comment type="caution">
    <text evidence="1">The sequence shown here is derived from an EMBL/GenBank/DDBJ whole genome shotgun (WGS) entry which is preliminary data.</text>
</comment>
<evidence type="ECO:0000313" key="1">
    <source>
        <dbReference type="EMBL" id="EAL68353.1"/>
    </source>
</evidence>
<dbReference type="PaxDb" id="44689-DDB0205402"/>
<keyword evidence="2" id="KW-1185">Reference proteome</keyword>
<dbReference type="RefSeq" id="XP_642314.1">
    <property type="nucleotide sequence ID" value="XM_637222.1"/>
</dbReference>
<dbReference type="Proteomes" id="UP000002195">
    <property type="component" value="Unassembled WGS sequence"/>
</dbReference>
<dbReference type="HOGENOM" id="CLU_166439_0_0_1"/>
<reference evidence="1 2" key="1">
    <citation type="journal article" date="2005" name="Nature">
        <title>The genome of the social amoeba Dictyostelium discoideum.</title>
        <authorList>
            <consortium name="The Dictyostelium discoideum Sequencing Consortium"/>
            <person name="Eichinger L."/>
            <person name="Pachebat J.A."/>
            <person name="Glockner G."/>
            <person name="Rajandream M.A."/>
            <person name="Sucgang R."/>
            <person name="Berriman M."/>
            <person name="Song J."/>
            <person name="Olsen R."/>
            <person name="Szafranski K."/>
            <person name="Xu Q."/>
            <person name="Tunggal B."/>
            <person name="Kummerfeld S."/>
            <person name="Madera M."/>
            <person name="Konfortov B.A."/>
            <person name="Rivero F."/>
            <person name="Bankier A.T."/>
            <person name="Lehmann R."/>
            <person name="Hamlin N."/>
            <person name="Davies R."/>
            <person name="Gaudet P."/>
            <person name="Fey P."/>
            <person name="Pilcher K."/>
            <person name="Chen G."/>
            <person name="Saunders D."/>
            <person name="Sodergren E."/>
            <person name="Davis P."/>
            <person name="Kerhornou A."/>
            <person name="Nie X."/>
            <person name="Hall N."/>
            <person name="Anjard C."/>
            <person name="Hemphill L."/>
            <person name="Bason N."/>
            <person name="Farbrother P."/>
            <person name="Desany B."/>
            <person name="Just E."/>
            <person name="Morio T."/>
            <person name="Rost R."/>
            <person name="Churcher C."/>
            <person name="Cooper J."/>
            <person name="Haydock S."/>
            <person name="van Driessche N."/>
            <person name="Cronin A."/>
            <person name="Goodhead I."/>
            <person name="Muzny D."/>
            <person name="Mourier T."/>
            <person name="Pain A."/>
            <person name="Lu M."/>
            <person name="Harper D."/>
            <person name="Lindsay R."/>
            <person name="Hauser H."/>
            <person name="James K."/>
            <person name="Quiles M."/>
            <person name="Madan Babu M."/>
            <person name="Saito T."/>
            <person name="Buchrieser C."/>
            <person name="Wardroper A."/>
            <person name="Felder M."/>
            <person name="Thangavelu M."/>
            <person name="Johnson D."/>
            <person name="Knights A."/>
            <person name="Loulseged H."/>
            <person name="Mungall K."/>
            <person name="Oliver K."/>
            <person name="Price C."/>
            <person name="Quail M.A."/>
            <person name="Urushihara H."/>
            <person name="Hernandez J."/>
            <person name="Rabbinowitsch E."/>
            <person name="Steffen D."/>
            <person name="Sanders M."/>
            <person name="Ma J."/>
            <person name="Kohara Y."/>
            <person name="Sharp S."/>
            <person name="Simmonds M."/>
            <person name="Spiegler S."/>
            <person name="Tivey A."/>
            <person name="Sugano S."/>
            <person name="White B."/>
            <person name="Walker D."/>
            <person name="Woodward J."/>
            <person name="Winckler T."/>
            <person name="Tanaka Y."/>
            <person name="Shaulsky G."/>
            <person name="Schleicher M."/>
            <person name="Weinstock G."/>
            <person name="Rosenthal A."/>
            <person name="Cox E.C."/>
            <person name="Chisholm R.L."/>
            <person name="Gibbs R."/>
            <person name="Loomis W.F."/>
            <person name="Platzer M."/>
            <person name="Kay R.R."/>
            <person name="Williams J."/>
            <person name="Dear P.H."/>
            <person name="Noegel A.A."/>
            <person name="Barrell B."/>
            <person name="Kuspa A."/>
        </authorList>
    </citation>
    <scope>NUCLEOTIDE SEQUENCE [LARGE SCALE GENOMIC DNA]</scope>
    <source>
        <strain evidence="1 2">AX4</strain>
    </source>
</reference>
<protein>
    <submittedName>
        <fullName evidence="1">Uncharacterized protein</fullName>
    </submittedName>
</protein>
<name>Q54Y88_DICDI</name>
<dbReference type="KEGG" id="ddi:DDB_G0278361"/>
<organism evidence="1 2">
    <name type="scientific">Dictyostelium discoideum</name>
    <name type="common">Social amoeba</name>
    <dbReference type="NCBI Taxonomy" id="44689"/>
    <lineage>
        <taxon>Eukaryota</taxon>
        <taxon>Amoebozoa</taxon>
        <taxon>Evosea</taxon>
        <taxon>Eumycetozoa</taxon>
        <taxon>Dictyostelia</taxon>
        <taxon>Dictyosteliales</taxon>
        <taxon>Dictyosteliaceae</taxon>
        <taxon>Dictyostelium</taxon>
    </lineage>
</organism>
<sequence>MVSIIVPSLVKESSRESLLATTIDNSTLSTTPSPSPKLPTLESVVTAKPLLHHHLLLLQPPLLKLIKKFGLKLIKILHHQLHL</sequence>
<evidence type="ECO:0000313" key="2">
    <source>
        <dbReference type="Proteomes" id="UP000002195"/>
    </source>
</evidence>